<dbReference type="Proteomes" id="UP000270342">
    <property type="component" value="Unassembled WGS sequence"/>
</dbReference>
<evidence type="ECO:0000256" key="10">
    <source>
        <dbReference type="RuleBase" id="RU363066"/>
    </source>
</evidence>
<evidence type="ECO:0000256" key="3">
    <source>
        <dbReference type="ARBA" id="ARBA00012054"/>
    </source>
</evidence>
<keyword evidence="7 10" id="KW-0067">ATP-binding</keyword>
<comment type="catalytic activity">
    <reaction evidence="9 10">
        <text>D-gluconate + ATP = 6-phospho-D-gluconate + ADP + H(+)</text>
        <dbReference type="Rhea" id="RHEA:19433"/>
        <dbReference type="ChEBI" id="CHEBI:15378"/>
        <dbReference type="ChEBI" id="CHEBI:18391"/>
        <dbReference type="ChEBI" id="CHEBI:30616"/>
        <dbReference type="ChEBI" id="CHEBI:58759"/>
        <dbReference type="ChEBI" id="CHEBI:456216"/>
        <dbReference type="EC" id="2.7.1.12"/>
    </reaction>
</comment>
<dbReference type="GO" id="GO:0005524">
    <property type="term" value="F:ATP binding"/>
    <property type="evidence" value="ECO:0007669"/>
    <property type="project" value="UniProtKB-KW"/>
</dbReference>
<gene>
    <name evidence="11" type="ORF">D7S86_21500</name>
</gene>
<comment type="similarity">
    <text evidence="2 10">Belongs to the gluconokinase GntK/GntV family.</text>
</comment>
<evidence type="ECO:0000313" key="11">
    <source>
        <dbReference type="EMBL" id="RKP48711.1"/>
    </source>
</evidence>
<dbReference type="EC" id="2.7.1.12" evidence="3 10"/>
<dbReference type="InterPro" id="IPR031322">
    <property type="entry name" value="Shikimate/glucono_kinase"/>
</dbReference>
<evidence type="ECO:0000256" key="9">
    <source>
        <dbReference type="ARBA" id="ARBA00048090"/>
    </source>
</evidence>
<keyword evidence="12" id="KW-1185">Reference proteome</keyword>
<protein>
    <recommendedName>
        <fullName evidence="3 10">Gluconokinase</fullName>
        <ecNumber evidence="3 10">2.7.1.12</ecNumber>
    </recommendedName>
</protein>
<dbReference type="EMBL" id="RBZU01000011">
    <property type="protein sequence ID" value="RKP48711.1"/>
    <property type="molecule type" value="Genomic_DNA"/>
</dbReference>
<evidence type="ECO:0000256" key="8">
    <source>
        <dbReference type="ARBA" id="ARBA00023064"/>
    </source>
</evidence>
<proteinExistence type="inferred from homology"/>
<evidence type="ECO:0000256" key="4">
    <source>
        <dbReference type="ARBA" id="ARBA00022679"/>
    </source>
</evidence>
<organism evidence="11 12">
    <name type="scientific">Pararobbsia silviterrae</name>
    <dbReference type="NCBI Taxonomy" id="1792498"/>
    <lineage>
        <taxon>Bacteria</taxon>
        <taxon>Pseudomonadati</taxon>
        <taxon>Pseudomonadota</taxon>
        <taxon>Betaproteobacteria</taxon>
        <taxon>Burkholderiales</taxon>
        <taxon>Burkholderiaceae</taxon>
        <taxon>Pararobbsia</taxon>
    </lineage>
</organism>
<evidence type="ECO:0000256" key="1">
    <source>
        <dbReference type="ARBA" id="ARBA00004761"/>
    </source>
</evidence>
<dbReference type="InterPro" id="IPR006001">
    <property type="entry name" value="Therm_gnt_kin"/>
</dbReference>
<keyword evidence="8" id="KW-0311">Gluconate utilization</keyword>
<reference evidence="11 12" key="1">
    <citation type="submission" date="2018-10" db="EMBL/GenBank/DDBJ databases">
        <title>Robbsia sp. DHC34, isolated from soil.</title>
        <authorList>
            <person name="Gao Z.-H."/>
            <person name="Qiu L.-H."/>
        </authorList>
    </citation>
    <scope>NUCLEOTIDE SEQUENCE [LARGE SCALE GENOMIC DNA]</scope>
    <source>
        <strain evidence="11 12">DHC34</strain>
    </source>
</reference>
<dbReference type="CDD" id="cd02021">
    <property type="entry name" value="GntK"/>
    <property type="match status" value="1"/>
</dbReference>
<dbReference type="SUPFAM" id="SSF52540">
    <property type="entry name" value="P-loop containing nucleoside triphosphate hydrolases"/>
    <property type="match status" value="1"/>
</dbReference>
<dbReference type="FunFam" id="3.40.50.300:FF:000522">
    <property type="entry name" value="Gluconokinase"/>
    <property type="match status" value="1"/>
</dbReference>
<dbReference type="InterPro" id="IPR027417">
    <property type="entry name" value="P-loop_NTPase"/>
</dbReference>
<dbReference type="GO" id="GO:0005737">
    <property type="term" value="C:cytoplasm"/>
    <property type="evidence" value="ECO:0007669"/>
    <property type="project" value="TreeGrafter"/>
</dbReference>
<evidence type="ECO:0000313" key="12">
    <source>
        <dbReference type="Proteomes" id="UP000270342"/>
    </source>
</evidence>
<dbReference type="AlphaFoldDB" id="A0A494XG89"/>
<dbReference type="NCBIfam" id="TIGR01313">
    <property type="entry name" value="therm_gnt_kin"/>
    <property type="match status" value="1"/>
</dbReference>
<dbReference type="Pfam" id="PF01202">
    <property type="entry name" value="SKI"/>
    <property type="match status" value="1"/>
</dbReference>
<comment type="pathway">
    <text evidence="1">Carbohydrate acid metabolism.</text>
</comment>
<accession>A0A494XG89</accession>
<sequence>MILIAMGVSGSGKTTVGEQLAARLGCGFADADSFHSDANKQKMHAGIALTDDDRWPWLRAIRADIEQRRAQGVDYVYACSALKASYREILRAGDKDVIFVYLQGTREVLERRLAGRKGHFFDPSLLQSQLDTLEPPGPHEAVVVDIDQDVAHLVDEIVEKAVRHGQGGEGG</sequence>
<dbReference type="GO" id="GO:0046316">
    <property type="term" value="F:gluconokinase activity"/>
    <property type="evidence" value="ECO:0007669"/>
    <property type="project" value="UniProtKB-EC"/>
</dbReference>
<dbReference type="OrthoDB" id="9795716at2"/>
<keyword evidence="4 10" id="KW-0808">Transferase</keyword>
<dbReference type="GO" id="GO:0019521">
    <property type="term" value="P:D-gluconate metabolic process"/>
    <property type="evidence" value="ECO:0007669"/>
    <property type="project" value="UniProtKB-KW"/>
</dbReference>
<comment type="caution">
    <text evidence="11">The sequence shown here is derived from an EMBL/GenBank/DDBJ whole genome shotgun (WGS) entry which is preliminary data.</text>
</comment>
<name>A0A494XG89_9BURK</name>
<dbReference type="PANTHER" id="PTHR43442">
    <property type="entry name" value="GLUCONOKINASE-RELATED"/>
    <property type="match status" value="1"/>
</dbReference>
<dbReference type="RefSeq" id="WP_121089398.1">
    <property type="nucleotide sequence ID" value="NZ_RBZU01000011.1"/>
</dbReference>
<dbReference type="PANTHER" id="PTHR43442:SF3">
    <property type="entry name" value="GLUCONOKINASE-RELATED"/>
    <property type="match status" value="1"/>
</dbReference>
<evidence type="ECO:0000256" key="5">
    <source>
        <dbReference type="ARBA" id="ARBA00022741"/>
    </source>
</evidence>
<keyword evidence="5 10" id="KW-0547">Nucleotide-binding</keyword>
<evidence type="ECO:0000256" key="7">
    <source>
        <dbReference type="ARBA" id="ARBA00022840"/>
    </source>
</evidence>
<keyword evidence="6 10" id="KW-0418">Kinase</keyword>
<dbReference type="Gene3D" id="3.40.50.300">
    <property type="entry name" value="P-loop containing nucleotide triphosphate hydrolases"/>
    <property type="match status" value="1"/>
</dbReference>
<evidence type="ECO:0000256" key="2">
    <source>
        <dbReference type="ARBA" id="ARBA00008420"/>
    </source>
</evidence>
<evidence type="ECO:0000256" key="6">
    <source>
        <dbReference type="ARBA" id="ARBA00022777"/>
    </source>
</evidence>